<dbReference type="PROSITE" id="PS51296">
    <property type="entry name" value="RIESKE"/>
    <property type="match status" value="1"/>
</dbReference>
<dbReference type="Proteomes" id="UP000266426">
    <property type="component" value="Unassembled WGS sequence"/>
</dbReference>
<evidence type="ECO:0000256" key="2">
    <source>
        <dbReference type="ARBA" id="ARBA00022723"/>
    </source>
</evidence>
<dbReference type="InterPro" id="IPR036188">
    <property type="entry name" value="FAD/NAD-bd_sf"/>
</dbReference>
<keyword evidence="1" id="KW-0001">2Fe-2S</keyword>
<reference evidence="6 7" key="1">
    <citation type="journal article" date="2017" name="ISME J.">
        <title>Energy and carbon metabolisms in a deep terrestrial subsurface fluid microbial community.</title>
        <authorList>
            <person name="Momper L."/>
            <person name="Jungbluth S.P."/>
            <person name="Lee M.D."/>
            <person name="Amend J.P."/>
        </authorList>
    </citation>
    <scope>NUCLEOTIDE SEQUENCE [LARGE SCALE GENOMIC DNA]</scope>
    <source>
        <strain evidence="6">SURF_26</strain>
    </source>
</reference>
<organism evidence="6 7">
    <name type="scientific">Candidatus Auribacter fodinae</name>
    <dbReference type="NCBI Taxonomy" id="2093366"/>
    <lineage>
        <taxon>Bacteria</taxon>
        <taxon>Pseudomonadati</taxon>
        <taxon>Candidatus Auribacterota</taxon>
        <taxon>Candidatus Auribacteria</taxon>
        <taxon>Candidatus Auribacterales</taxon>
        <taxon>Candidatus Auribacteraceae</taxon>
        <taxon>Candidatus Auribacter</taxon>
    </lineage>
</organism>
<dbReference type="InterPro" id="IPR006076">
    <property type="entry name" value="FAD-dep_OxRdtase"/>
</dbReference>
<dbReference type="SUPFAM" id="SSF51905">
    <property type="entry name" value="FAD/NAD(P)-binding domain"/>
    <property type="match status" value="1"/>
</dbReference>
<evidence type="ECO:0000256" key="4">
    <source>
        <dbReference type="ARBA" id="ARBA00023014"/>
    </source>
</evidence>
<dbReference type="Gene3D" id="2.102.10.10">
    <property type="entry name" value="Rieske [2Fe-2S] iron-sulphur domain"/>
    <property type="match status" value="1"/>
</dbReference>
<proteinExistence type="predicted"/>
<evidence type="ECO:0000256" key="3">
    <source>
        <dbReference type="ARBA" id="ARBA00023004"/>
    </source>
</evidence>
<evidence type="ECO:0000313" key="7">
    <source>
        <dbReference type="Proteomes" id="UP000266426"/>
    </source>
</evidence>
<sequence>MLMKNTGKYFIDIYESRRDIWTSGYTDPLWTKTYEPFDFIPLHENTVADTVIIGAGISGLSVAYFLAKQGNKVVVLDDGFIGSGESGRASARLCWMLDIPYSELYRRLGYDQAVKILNSHKDAVDTIEHIVRTENIACDFNRVDGYLFPACSDDGLLMDEYSALKKLGVKGMEIVELNGVGQHIGTTLRIARQAQFDPMKYMDGLSRAIVKNGGRIYTTSHVHHHDESGVVTSAGFRVDAGHIVSAAQAPLLNAKNIVNCLTPMRLYVSAMLVPAGTVKPALYLESMTDNAGAARIKTHARVHPYTKAHDILLVAGQAHRTGYYDDVENPYAALELWAQSRFTGLEESVLRWSGQAMTANDGLALIGYDPLDESNFVVSGQNTNGFTYGTIAGMLISDLITRNANPWQTVYSLTRDTLSYSDTLRNVDGCIYSTLPYSPQNGFDNDIRPGEGRVIFCDPDPISQYRDEYNKLHSFSARCPFDEEVLAWNPFEKTFDCRTDGSRFTPYGRVINGPARTHLYPLEYVSVHE</sequence>
<dbReference type="Gene3D" id="3.30.9.10">
    <property type="entry name" value="D-Amino Acid Oxidase, subunit A, domain 2"/>
    <property type="match status" value="1"/>
</dbReference>
<dbReference type="InterPro" id="IPR017941">
    <property type="entry name" value="Rieske_2Fe-2S"/>
</dbReference>
<comment type="caution">
    <text evidence="6">The sequence shown here is derived from an EMBL/GenBank/DDBJ whole genome shotgun (WGS) entry which is preliminary data.</text>
</comment>
<dbReference type="EMBL" id="QZJZ01000075">
    <property type="protein sequence ID" value="RJP57774.1"/>
    <property type="molecule type" value="Genomic_DNA"/>
</dbReference>
<keyword evidence="2" id="KW-0479">Metal-binding</keyword>
<dbReference type="SUPFAM" id="SSF50022">
    <property type="entry name" value="ISP domain"/>
    <property type="match status" value="1"/>
</dbReference>
<dbReference type="GO" id="GO:0046872">
    <property type="term" value="F:metal ion binding"/>
    <property type="evidence" value="ECO:0007669"/>
    <property type="project" value="UniProtKB-KW"/>
</dbReference>
<dbReference type="AlphaFoldDB" id="A0A3A4QVI8"/>
<protein>
    <submittedName>
        <fullName evidence="6">FAD-dependent oxidoreductase</fullName>
    </submittedName>
</protein>
<dbReference type="PANTHER" id="PTHR13847">
    <property type="entry name" value="SARCOSINE DEHYDROGENASE-RELATED"/>
    <property type="match status" value="1"/>
</dbReference>
<name>A0A3A4QVI8_9BACT</name>
<dbReference type="GO" id="GO:0051537">
    <property type="term" value="F:2 iron, 2 sulfur cluster binding"/>
    <property type="evidence" value="ECO:0007669"/>
    <property type="project" value="UniProtKB-KW"/>
</dbReference>
<accession>A0A3A4QVI8</accession>
<feature type="domain" description="Rieske" evidence="5">
    <location>
        <begin position="439"/>
        <end position="529"/>
    </location>
</feature>
<evidence type="ECO:0000313" key="6">
    <source>
        <dbReference type="EMBL" id="RJP57774.1"/>
    </source>
</evidence>
<evidence type="ECO:0000256" key="1">
    <source>
        <dbReference type="ARBA" id="ARBA00022714"/>
    </source>
</evidence>
<evidence type="ECO:0000259" key="5">
    <source>
        <dbReference type="PROSITE" id="PS51296"/>
    </source>
</evidence>
<dbReference type="InterPro" id="IPR036922">
    <property type="entry name" value="Rieske_2Fe-2S_sf"/>
</dbReference>
<keyword evidence="4" id="KW-0411">Iron-sulfur</keyword>
<dbReference type="PANTHER" id="PTHR13847:SF281">
    <property type="entry name" value="FAD DEPENDENT OXIDOREDUCTASE DOMAIN-CONTAINING PROTEIN"/>
    <property type="match status" value="1"/>
</dbReference>
<keyword evidence="3" id="KW-0408">Iron</keyword>
<dbReference type="Pfam" id="PF01266">
    <property type="entry name" value="DAO"/>
    <property type="match status" value="1"/>
</dbReference>
<dbReference type="Gene3D" id="3.50.50.60">
    <property type="entry name" value="FAD/NAD(P)-binding domain"/>
    <property type="match status" value="1"/>
</dbReference>
<dbReference type="GO" id="GO:0005737">
    <property type="term" value="C:cytoplasm"/>
    <property type="evidence" value="ECO:0007669"/>
    <property type="project" value="TreeGrafter"/>
</dbReference>
<gene>
    <name evidence="6" type="ORF">C4541_09645</name>
</gene>